<dbReference type="AlphaFoldDB" id="A0A671FQT8"/>
<dbReference type="OMA" id="WLPPRQK"/>
<reference evidence="2 3" key="1">
    <citation type="journal article" date="2015" name="Annu Rev Anim Biosci">
        <title>The Genome 10K Project: a way forward.</title>
        <authorList>
            <person name="Koepfli K.P."/>
            <person name="Paten B."/>
            <person name="O'Brien S.J."/>
            <person name="Koepfli K.P."/>
            <person name="Paten B."/>
            <person name="Antunes A."/>
            <person name="Belov K."/>
            <person name="Bustamante C."/>
            <person name="Castoe T.A."/>
            <person name="Clawson H."/>
            <person name="Crawford A.J."/>
            <person name="Diekhans M."/>
            <person name="Distel D."/>
            <person name="Durbin R."/>
            <person name="Earl D."/>
            <person name="Fujita M.K."/>
            <person name="Gamble T."/>
            <person name="Georges A."/>
            <person name="Gemmell N."/>
            <person name="Gilbert M.T."/>
            <person name="Graves J.M."/>
            <person name="Green R.E."/>
            <person name="Hickey G."/>
            <person name="Jarvis E.D."/>
            <person name="Johnson W."/>
            <person name="Komissarov A."/>
            <person name="Korf I."/>
            <person name="Kuhn R."/>
            <person name="Larkin D.M."/>
            <person name="Lewin H."/>
            <person name="Lopez J.V."/>
            <person name="Ma J."/>
            <person name="Marques-Bonet T."/>
            <person name="Miller W."/>
            <person name="Murphy R."/>
            <person name="Pevzner P."/>
            <person name="Shapiro B."/>
            <person name="Steiner C."/>
            <person name="Tamazian G."/>
            <person name="Venkatesh B."/>
            <person name="Wang J."/>
            <person name="Wayne R."/>
            <person name="Wiley E."/>
            <person name="Yang H."/>
            <person name="Zhang G."/>
            <person name="Haussler D."/>
            <person name="Ryder O."/>
            <person name="O'Brien S.J."/>
        </authorList>
    </citation>
    <scope>NUCLEOTIDE SEQUENCE</scope>
</reference>
<dbReference type="GeneTree" id="ENSGT00910000147771"/>
<feature type="region of interest" description="Disordered" evidence="1">
    <location>
        <begin position="60"/>
        <end position="106"/>
    </location>
</feature>
<reference evidence="2 3" key="2">
    <citation type="journal article" date="2018" name="Annu Rev Anim Biosci">
        <title>Bat Biology, Genomes, and the Bat1K Project: To Generate Chromosome-Level Genomes for All Living Bat Species.</title>
        <authorList>
            <person name="Teeling E.C."/>
            <person name="Vernes S.C."/>
            <person name="Davalos L.M."/>
            <person name="Ray D.A."/>
            <person name="Gilbert M.T.P."/>
            <person name="Myers E."/>
        </authorList>
    </citation>
    <scope>NUCLEOTIDE SEQUENCE</scope>
</reference>
<accession>A0A671FQT8</accession>
<dbReference type="Proteomes" id="UP000472240">
    <property type="component" value="Chromosome 3"/>
</dbReference>
<evidence type="ECO:0000313" key="3">
    <source>
        <dbReference type="Proteomes" id="UP000472240"/>
    </source>
</evidence>
<reference evidence="2" key="4">
    <citation type="submission" date="2025-08" db="UniProtKB">
        <authorList>
            <consortium name="Ensembl"/>
        </authorList>
    </citation>
    <scope>IDENTIFICATION</scope>
</reference>
<evidence type="ECO:0000313" key="2">
    <source>
        <dbReference type="Ensembl" id="ENSRFEP00010026069.1"/>
    </source>
</evidence>
<dbReference type="Ensembl" id="ENSRFET00010028331.1">
    <property type="protein sequence ID" value="ENSRFEP00010026069.1"/>
    <property type="gene ID" value="ENSRFEG00010017350.1"/>
</dbReference>
<keyword evidence="3" id="KW-1185">Reference proteome</keyword>
<proteinExistence type="predicted"/>
<dbReference type="InParanoid" id="A0A671FQT8"/>
<protein>
    <submittedName>
        <fullName evidence="2">Uncharacterized protein</fullName>
    </submittedName>
</protein>
<evidence type="ECO:0000256" key="1">
    <source>
        <dbReference type="SAM" id="MobiDB-lite"/>
    </source>
</evidence>
<name>A0A671FQT8_RHIFE</name>
<reference evidence="3" key="3">
    <citation type="submission" date="2018-12" db="EMBL/GenBank/DDBJ databases">
        <title>G10K-VGP greater horseshoe bat female genome, primary haplotype.</title>
        <authorList>
            <person name="Teeling E."/>
            <person name="Myers G."/>
            <person name="Vernes S."/>
            <person name="Pippel M."/>
            <person name="Winkler S."/>
            <person name="Fedrigo O."/>
            <person name="Rhie A."/>
            <person name="Koren S."/>
            <person name="Phillippy A."/>
            <person name="Lewin H."/>
            <person name="Damas J."/>
            <person name="Howe K."/>
            <person name="Mountcastle J."/>
            <person name="Jarvis E.D."/>
        </authorList>
    </citation>
    <scope>NUCLEOTIDE SEQUENCE [LARGE SCALE GENOMIC DNA]</scope>
</reference>
<reference evidence="2" key="5">
    <citation type="submission" date="2025-09" db="UniProtKB">
        <authorList>
            <consortium name="Ensembl"/>
        </authorList>
    </citation>
    <scope>IDENTIFICATION</scope>
</reference>
<sequence length="106" mass="11051">VMDAESSVSAPVILSTGDSTQEWLPPRKRLALVKLESAGKPAPGAGGVPAESQRTRTEALRRCRSGDDPSGAGLAGRRGRGGADAHQPITADASTWPAPTNRRPRQ</sequence>
<feature type="region of interest" description="Disordered" evidence="1">
    <location>
        <begin position="1"/>
        <end position="21"/>
    </location>
</feature>
<organism evidence="2 3">
    <name type="scientific">Rhinolophus ferrumequinum</name>
    <name type="common">Greater horseshoe bat</name>
    <dbReference type="NCBI Taxonomy" id="59479"/>
    <lineage>
        <taxon>Eukaryota</taxon>
        <taxon>Metazoa</taxon>
        <taxon>Chordata</taxon>
        <taxon>Craniata</taxon>
        <taxon>Vertebrata</taxon>
        <taxon>Euteleostomi</taxon>
        <taxon>Mammalia</taxon>
        <taxon>Eutheria</taxon>
        <taxon>Laurasiatheria</taxon>
        <taxon>Chiroptera</taxon>
        <taxon>Yinpterochiroptera</taxon>
        <taxon>Rhinolophoidea</taxon>
        <taxon>Rhinolophidae</taxon>
        <taxon>Rhinolophinae</taxon>
        <taxon>Rhinolophus</taxon>
    </lineage>
</organism>